<accession>A0AA90T4F7</accession>
<dbReference type="PRINTS" id="PR00369">
    <property type="entry name" value="FLAVODOXIN"/>
</dbReference>
<evidence type="ECO:0000256" key="3">
    <source>
        <dbReference type="ARBA" id="ARBA00022448"/>
    </source>
</evidence>
<reference evidence="9 11" key="3">
    <citation type="journal article" date="2024" name="Syst. Appl. Microbiol.">
        <title>Helicobacter cappadocius sp. nov., from lizards: The first psychrotrophic Helicobacter species.</title>
        <authorList>
            <person name="Aydin F."/>
            <person name="Tarhane S."/>
            <person name="Karakaya E."/>
            <person name="Abay S."/>
            <person name="Kayman T."/>
            <person name="Guran O."/>
            <person name="Bozkurt E."/>
            <person name="Uzum N."/>
            <person name="Avci A."/>
            <person name="Olgun K."/>
            <person name="Jablonski D."/>
            <person name="Guran C."/>
            <person name="Burcin Saticioglu I."/>
        </authorList>
    </citation>
    <scope>NUCLEOTIDE SEQUENCE [LARGE SCALE GENOMIC DNA]</scope>
    <source>
        <strain evidence="9">Faydin-H75</strain>
        <strain evidence="11">faydin-H76</strain>
    </source>
</reference>
<evidence type="ECO:0000313" key="9">
    <source>
        <dbReference type="EMBL" id="MDO7252386.1"/>
    </source>
</evidence>
<dbReference type="NCBIfam" id="NF006739">
    <property type="entry name" value="PRK09267.1-5"/>
    <property type="match status" value="1"/>
</dbReference>
<dbReference type="NCBIfam" id="TIGR01752">
    <property type="entry name" value="flav_long"/>
    <property type="match status" value="1"/>
</dbReference>
<dbReference type="PANTHER" id="PTHR42809">
    <property type="entry name" value="FLAVODOXIN 2"/>
    <property type="match status" value="1"/>
</dbReference>
<dbReference type="AlphaFoldDB" id="A0AA90T4F7"/>
<evidence type="ECO:0000259" key="8">
    <source>
        <dbReference type="PROSITE" id="PS50902"/>
    </source>
</evidence>
<evidence type="ECO:0000313" key="12">
    <source>
        <dbReference type="Proteomes" id="UP001240777"/>
    </source>
</evidence>
<evidence type="ECO:0000256" key="6">
    <source>
        <dbReference type="ARBA" id="ARBA00022982"/>
    </source>
</evidence>
<dbReference type="Pfam" id="PF00258">
    <property type="entry name" value="Flavodoxin_1"/>
    <property type="match status" value="1"/>
</dbReference>
<gene>
    <name evidence="9" type="ORF">Q5I04_00430</name>
    <name evidence="10" type="ORF">Q5I06_00430</name>
</gene>
<dbReference type="Proteomes" id="UP001177258">
    <property type="component" value="Unassembled WGS sequence"/>
</dbReference>
<evidence type="ECO:0000313" key="11">
    <source>
        <dbReference type="Proteomes" id="UP001177258"/>
    </source>
</evidence>
<dbReference type="Proteomes" id="UP001240777">
    <property type="component" value="Unassembled WGS sequence"/>
</dbReference>
<dbReference type="SUPFAM" id="SSF52218">
    <property type="entry name" value="Flavoproteins"/>
    <property type="match status" value="1"/>
</dbReference>
<keyword evidence="12" id="KW-1185">Reference proteome</keyword>
<comment type="cofactor">
    <cofactor evidence="1 7">
        <name>FMN</name>
        <dbReference type="ChEBI" id="CHEBI:58210"/>
    </cofactor>
</comment>
<evidence type="ECO:0000256" key="1">
    <source>
        <dbReference type="ARBA" id="ARBA00001917"/>
    </source>
</evidence>
<evidence type="ECO:0000256" key="5">
    <source>
        <dbReference type="ARBA" id="ARBA00022643"/>
    </source>
</evidence>
<reference evidence="9" key="2">
    <citation type="submission" date="2023-07" db="EMBL/GenBank/DDBJ databases">
        <authorList>
            <person name="Aydin F."/>
            <person name="Tarhane S."/>
            <person name="Saticioglu I.B."/>
            <person name="Karakaya E."/>
            <person name="Abay S."/>
            <person name="Guran O."/>
            <person name="Bozkurt E."/>
            <person name="Uzum N."/>
            <person name="Olgun K."/>
            <person name="Jablonski D."/>
        </authorList>
    </citation>
    <scope>NUCLEOTIDE SEQUENCE</scope>
    <source>
        <strain evidence="9">Faydin-H75</strain>
    </source>
</reference>
<comment type="function">
    <text evidence="7">Low-potential electron donor to a number of redox enzymes.</text>
</comment>
<evidence type="ECO:0000256" key="7">
    <source>
        <dbReference type="PIRNR" id="PIRNR038996"/>
    </source>
</evidence>
<dbReference type="PANTHER" id="PTHR42809:SF1">
    <property type="entry name" value="FLAVODOXIN 1"/>
    <property type="match status" value="1"/>
</dbReference>
<keyword evidence="4 7" id="KW-0285">Flavoprotein</keyword>
<protein>
    <recommendedName>
        <fullName evidence="7">Flavodoxin</fullName>
    </recommendedName>
</protein>
<reference evidence="10 12" key="1">
    <citation type="submission" date="2023-07" db="EMBL/GenBank/DDBJ databases">
        <title>Unpublished Manusciprt.</title>
        <authorList>
            <person name="Aydin F."/>
            <person name="Tarhane S."/>
            <person name="Saticioglu I.B."/>
            <person name="Karakaya E."/>
            <person name="Abay S."/>
            <person name="Guran O."/>
            <person name="Bozkurt E."/>
            <person name="Uzum N."/>
            <person name="Olgun K."/>
            <person name="Jablonski D."/>
        </authorList>
    </citation>
    <scope>NUCLEOTIDE SEQUENCE</scope>
    <source>
        <strain evidence="12">faydin-H75</strain>
        <strain evidence="10">Faydin-H76</strain>
    </source>
</reference>
<organism evidence="10 11">
    <name type="scientific">Helicobacter cappadocius</name>
    <dbReference type="NCBI Taxonomy" id="3063998"/>
    <lineage>
        <taxon>Bacteria</taxon>
        <taxon>Pseudomonadati</taxon>
        <taxon>Campylobacterota</taxon>
        <taxon>Epsilonproteobacteria</taxon>
        <taxon>Campylobacterales</taxon>
        <taxon>Helicobacteraceae</taxon>
        <taxon>Helicobacter</taxon>
    </lineage>
</organism>
<dbReference type="InterPro" id="IPR008254">
    <property type="entry name" value="Flavodoxin/NO_synth"/>
</dbReference>
<comment type="caution">
    <text evidence="10">The sequence shown here is derived from an EMBL/GenBank/DDBJ whole genome shotgun (WGS) entry which is preliminary data.</text>
</comment>
<feature type="domain" description="Flavodoxin-like" evidence="8">
    <location>
        <begin position="4"/>
        <end position="162"/>
    </location>
</feature>
<dbReference type="InterPro" id="IPR029039">
    <property type="entry name" value="Flavoprotein-like_sf"/>
</dbReference>
<dbReference type="InterPro" id="IPR010086">
    <property type="entry name" value="Flavodoxin_lc"/>
</dbReference>
<dbReference type="InterPro" id="IPR001094">
    <property type="entry name" value="Flavdoxin-like"/>
</dbReference>
<name>A0AA90T4F7_9HELI</name>
<dbReference type="GO" id="GO:0010181">
    <property type="term" value="F:FMN binding"/>
    <property type="evidence" value="ECO:0007669"/>
    <property type="project" value="UniProtKB-UniRule"/>
</dbReference>
<sequence>MKKVGIFYGSDSGNTQTVCEKIASKLGKENTELVDVAKASKDQLLGFDNLILASSTYGSGDLQTDWEDFIGSLDEADFSGKTVALVGLGDQDTYSDTFCDALYHLYDKAKGGKLIGQTSTDGYTFDDSKAVDGGKFVGLAIDEDNQDDMTESRIDAWVSQIKSNFA</sequence>
<dbReference type="NCBIfam" id="NF006738">
    <property type="entry name" value="PRK09267.1-4"/>
    <property type="match status" value="1"/>
</dbReference>
<evidence type="ECO:0000256" key="2">
    <source>
        <dbReference type="ARBA" id="ARBA00005267"/>
    </source>
</evidence>
<dbReference type="RefSeq" id="WP_305516229.1">
    <property type="nucleotide sequence ID" value="NZ_JAUPEV010000001.1"/>
</dbReference>
<evidence type="ECO:0000313" key="10">
    <source>
        <dbReference type="EMBL" id="MDP2538253.1"/>
    </source>
</evidence>
<keyword evidence="6 7" id="KW-0249">Electron transport</keyword>
<keyword evidence="3 7" id="KW-0813">Transport</keyword>
<dbReference type="PROSITE" id="PS50902">
    <property type="entry name" value="FLAVODOXIN_LIKE"/>
    <property type="match status" value="1"/>
</dbReference>
<dbReference type="PIRSF" id="PIRSF038996">
    <property type="entry name" value="FldA"/>
    <property type="match status" value="1"/>
</dbReference>
<comment type="similarity">
    <text evidence="2 7">Belongs to the flavodoxin family.</text>
</comment>
<keyword evidence="5 7" id="KW-0288">FMN</keyword>
<dbReference type="EMBL" id="JAUPEV010000001">
    <property type="protein sequence ID" value="MDO7252386.1"/>
    <property type="molecule type" value="Genomic_DNA"/>
</dbReference>
<dbReference type="Gene3D" id="3.40.50.360">
    <property type="match status" value="1"/>
</dbReference>
<dbReference type="InterPro" id="IPR050619">
    <property type="entry name" value="Flavodoxin"/>
</dbReference>
<proteinExistence type="inferred from homology"/>
<dbReference type="GO" id="GO:0009055">
    <property type="term" value="F:electron transfer activity"/>
    <property type="evidence" value="ECO:0007669"/>
    <property type="project" value="UniProtKB-UniRule"/>
</dbReference>
<evidence type="ECO:0000256" key="4">
    <source>
        <dbReference type="ARBA" id="ARBA00022630"/>
    </source>
</evidence>
<dbReference type="EMBL" id="JAUYZK010000001">
    <property type="protein sequence ID" value="MDP2538253.1"/>
    <property type="molecule type" value="Genomic_DNA"/>
</dbReference>